<dbReference type="GeneID" id="19320246"/>
<gene>
    <name evidence="8" type="ORF">PFL1_06167</name>
</gene>
<feature type="compositionally biased region" description="Low complexity" evidence="6">
    <location>
        <begin position="943"/>
        <end position="958"/>
    </location>
</feature>
<dbReference type="InterPro" id="IPR028245">
    <property type="entry name" value="PIL1/LSP1"/>
</dbReference>
<protein>
    <recommendedName>
        <fullName evidence="7">Prephenate dehydratase domain-containing protein</fullName>
    </recommendedName>
</protein>
<feature type="compositionally biased region" description="Low complexity" evidence="6">
    <location>
        <begin position="15"/>
        <end position="46"/>
    </location>
</feature>
<feature type="compositionally biased region" description="Low complexity" evidence="6">
    <location>
        <begin position="497"/>
        <end position="509"/>
    </location>
</feature>
<feature type="compositionally biased region" description="Polar residues" evidence="6">
    <location>
        <begin position="343"/>
        <end position="352"/>
    </location>
</feature>
<dbReference type="HOGENOM" id="CLU_316196_0_0_1"/>
<dbReference type="CDD" id="cd13532">
    <property type="entry name" value="PBP2_PDT_like"/>
    <property type="match status" value="1"/>
</dbReference>
<evidence type="ECO:0000256" key="3">
    <source>
        <dbReference type="ARBA" id="ARBA00023222"/>
    </source>
</evidence>
<dbReference type="PANTHER" id="PTHR21022:SF19">
    <property type="entry name" value="PREPHENATE DEHYDRATASE-RELATED"/>
    <property type="match status" value="1"/>
</dbReference>
<feature type="compositionally biased region" description="Low complexity" evidence="6">
    <location>
        <begin position="440"/>
        <end position="465"/>
    </location>
</feature>
<proteinExistence type="predicted"/>
<feature type="compositionally biased region" description="Basic and acidic residues" evidence="6">
    <location>
        <begin position="998"/>
        <end position="1017"/>
    </location>
</feature>
<feature type="region of interest" description="Disordered" evidence="6">
    <location>
        <begin position="15"/>
        <end position="53"/>
    </location>
</feature>
<keyword evidence="1" id="KW-0028">Amino-acid biosynthesis</keyword>
<reference evidence="8 9" key="1">
    <citation type="journal article" date="2013" name="Plant Cell">
        <title>The transition from a phytopathogenic smut ancestor to an anamorphic biocontrol agent deciphered by comparative whole-genome analysis.</title>
        <authorList>
            <person name="Lefebvre F."/>
            <person name="Joly D.L."/>
            <person name="Labbe C."/>
            <person name="Teichmann B."/>
            <person name="Linning R."/>
            <person name="Belzile F."/>
            <person name="Bakkeren G."/>
            <person name="Belanger R.R."/>
        </authorList>
    </citation>
    <scope>NUCLEOTIDE SEQUENCE [LARGE SCALE GENOMIC DNA]</scope>
    <source>
        <strain evidence="8 9">PF-1</strain>
    </source>
</reference>
<dbReference type="OrthoDB" id="5599269at2759"/>
<dbReference type="AlphaFoldDB" id="A0A061H145"/>
<dbReference type="EMBL" id="KE361646">
    <property type="protein sequence ID" value="EPQ26232.1"/>
    <property type="molecule type" value="Genomic_DNA"/>
</dbReference>
<dbReference type="Gene3D" id="1.20.1270.60">
    <property type="entry name" value="Arfaptin homology (AH) domain/BAR domain"/>
    <property type="match status" value="1"/>
</dbReference>
<dbReference type="Pfam" id="PF13805">
    <property type="entry name" value="Pil1"/>
    <property type="match status" value="1"/>
</dbReference>
<dbReference type="InterPro" id="IPR027267">
    <property type="entry name" value="AH/BAR_dom_sf"/>
</dbReference>
<dbReference type="GO" id="GO:0005737">
    <property type="term" value="C:cytoplasm"/>
    <property type="evidence" value="ECO:0007669"/>
    <property type="project" value="TreeGrafter"/>
</dbReference>
<feature type="region of interest" description="Disordered" evidence="6">
    <location>
        <begin position="918"/>
        <end position="1073"/>
    </location>
</feature>
<keyword evidence="2" id="KW-0057">Aromatic amino acid biosynthesis</keyword>
<dbReference type="Pfam" id="PF00800">
    <property type="entry name" value="PDT"/>
    <property type="match status" value="1"/>
</dbReference>
<dbReference type="GO" id="GO:0009094">
    <property type="term" value="P:L-phenylalanine biosynthetic process"/>
    <property type="evidence" value="ECO:0007669"/>
    <property type="project" value="UniProtKB-KW"/>
</dbReference>
<feature type="compositionally biased region" description="Polar residues" evidence="6">
    <location>
        <begin position="392"/>
        <end position="401"/>
    </location>
</feature>
<keyword evidence="3" id="KW-0584">Phenylalanine biosynthesis</keyword>
<dbReference type="PANTHER" id="PTHR21022">
    <property type="entry name" value="PREPHENATE DEHYDRATASE P PROTEIN"/>
    <property type="match status" value="1"/>
</dbReference>
<evidence type="ECO:0000256" key="5">
    <source>
        <dbReference type="ARBA" id="ARBA00029440"/>
    </source>
</evidence>
<evidence type="ECO:0000256" key="2">
    <source>
        <dbReference type="ARBA" id="ARBA00023141"/>
    </source>
</evidence>
<feature type="compositionally biased region" description="Acidic residues" evidence="6">
    <location>
        <begin position="1054"/>
        <end position="1063"/>
    </location>
</feature>
<evidence type="ECO:0000259" key="7">
    <source>
        <dbReference type="PROSITE" id="PS51171"/>
    </source>
</evidence>
<organism evidence="8 9">
    <name type="scientific">Pseudozyma flocculosa PF-1</name>
    <dbReference type="NCBI Taxonomy" id="1277687"/>
    <lineage>
        <taxon>Eukaryota</taxon>
        <taxon>Fungi</taxon>
        <taxon>Dikarya</taxon>
        <taxon>Basidiomycota</taxon>
        <taxon>Ustilaginomycotina</taxon>
        <taxon>Ustilaginomycetes</taxon>
        <taxon>Ustilaginales</taxon>
        <taxon>Ustilaginaceae</taxon>
        <taxon>Pseudozyma</taxon>
    </lineage>
</organism>
<feature type="domain" description="Prephenate dehydratase" evidence="7">
    <location>
        <begin position="518"/>
        <end position="760"/>
    </location>
</feature>
<keyword evidence="4" id="KW-0456">Lyase</keyword>
<dbReference type="GO" id="GO:0004664">
    <property type="term" value="F:prephenate dehydratase activity"/>
    <property type="evidence" value="ECO:0007669"/>
    <property type="project" value="InterPro"/>
</dbReference>
<feature type="compositionally biased region" description="Pro residues" evidence="6">
    <location>
        <begin position="428"/>
        <end position="439"/>
    </location>
</feature>
<evidence type="ECO:0000256" key="6">
    <source>
        <dbReference type="SAM" id="MobiDB-lite"/>
    </source>
</evidence>
<dbReference type="SUPFAM" id="SSF53850">
    <property type="entry name" value="Periplasmic binding protein-like II"/>
    <property type="match status" value="1"/>
</dbReference>
<evidence type="ECO:0000256" key="4">
    <source>
        <dbReference type="ARBA" id="ARBA00023239"/>
    </source>
</evidence>
<feature type="region of interest" description="Disordered" evidence="6">
    <location>
        <begin position="333"/>
        <end position="509"/>
    </location>
</feature>
<comment type="pathway">
    <text evidence="5">Amino-acid biosynthesis.</text>
</comment>
<dbReference type="KEGG" id="pfp:PFL1_06167"/>
<name>A0A061H145_9BASI</name>
<dbReference type="Proteomes" id="UP000053664">
    <property type="component" value="Unassembled WGS sequence"/>
</dbReference>
<dbReference type="InterPro" id="IPR001086">
    <property type="entry name" value="Preph_deHydtase"/>
</dbReference>
<dbReference type="RefSeq" id="XP_007881897.1">
    <property type="nucleotide sequence ID" value="XM_007883706.1"/>
</dbReference>
<feature type="compositionally biased region" description="Low complexity" evidence="6">
    <location>
        <begin position="1021"/>
        <end position="1031"/>
    </location>
</feature>
<evidence type="ECO:0000313" key="8">
    <source>
        <dbReference type="EMBL" id="EPQ26232.1"/>
    </source>
</evidence>
<feature type="compositionally biased region" description="Polar residues" evidence="6">
    <location>
        <begin position="978"/>
        <end position="988"/>
    </location>
</feature>
<dbReference type="Gene3D" id="3.40.190.10">
    <property type="entry name" value="Periplasmic binding protein-like II"/>
    <property type="match status" value="2"/>
</dbReference>
<accession>A0A061H145</accession>
<sequence length="1073" mass="112371">MASFFAKARERAEAAAQQFQAAHSSSSSSSNNNSTAAANASSSNPAGGDAHRSNFSYSGVVPHLLRQGIASVDPRYESNRPLHLLSGSIKSFNIDHDALAREAKAVAKATYNWGQNHLPENREDGVGDDMIADVTDRLAFLFHQLGQLEAAHCDRAEQARSSLKKFQKDEMELAARRDKRIKLKRELHALMPQQAVASSNNRSAELHRQLDELNHEDQADEEFLSRKKREGLQQGYTALFDSLIELGEKTALVARYGKVLTGLIPTEKSSFPAQVKPRGPEIPLWEGATKTAEIRAALQPALQAYKPIDTLPVIPSSASSGLGRADTVSYGVSNRADLEQDDAGTNSSARRNSGQHRRTSSASEHGRPTDPFASPHDSAAAAAAPSSSPQSHLNMSPSTIPAPTGLPRRVPPLPGSSSAGTAGVGNSPLPPNATPPAAPDPSRSPSATFAALGSGPGASSASVGGAHDEGAAGGNVPPAPTVAETGVVPQGTGGPKSGTLLPRRSSSLTRSKSISAGAVAYLGPAGTYTYQAAVKVFGKEGASLIPMQSISSAVDFVKRGSPGNVKFAVVPFENSTFGPVKDTVDGLCDLANHSGGGHNSGGGVTGKAYIIGETSLDIQHALLCGPKTYHHLLQLQGSRDNLDAIRPDTLAHITQVFSHEQALGQCARFLERCMPSARKKQVDSTAGAATAALEVENCTAPGLATGAIYSPHESPGASGSCPLVAAIGPESCAEEVGVRVLKTSIQDTDNNRTRFVVLASEPLDMVTRSAILPGQLQSHLNESLRGVVRSRSMVRVFDAMNADDGGAAGADGALIGSPSKFQQFLAEVSVDQQTRLRKIERRPAPFVGGVGPSAAGETAQNVWKGAYLVELEVDGQHAEEARQRFESIVARLGGSSAGGPYFDRGIDYLGSWNTNSLSSVSGESTSASAAGMARPATPPRPLGGNPFGPSASSSSGISDLATPGHAVRRPSGTGLVASGSTSSVSTDATVHAAQQPELSEREKKEQEAQREADEVRRHAAQARFSRQQQQQSLYGGAPEQGGRLEGLQENKEAEGDENDEDLPAYEPFSRPGQ</sequence>
<feature type="compositionally biased region" description="Low complexity" evidence="6">
    <location>
        <begin position="371"/>
        <end position="391"/>
    </location>
</feature>
<dbReference type="eggNOG" id="KOG2797">
    <property type="taxonomic scope" value="Eukaryota"/>
</dbReference>
<evidence type="ECO:0000313" key="9">
    <source>
        <dbReference type="Proteomes" id="UP000053664"/>
    </source>
</evidence>
<dbReference type="PROSITE" id="PS51171">
    <property type="entry name" value="PREPHENATE_DEHYDR_3"/>
    <property type="match status" value="1"/>
</dbReference>
<feature type="compositionally biased region" description="Low complexity" evidence="6">
    <location>
        <begin position="918"/>
        <end position="933"/>
    </location>
</feature>
<evidence type="ECO:0000256" key="1">
    <source>
        <dbReference type="ARBA" id="ARBA00022605"/>
    </source>
</evidence>